<evidence type="ECO:0000313" key="5">
    <source>
        <dbReference type="EMBL" id="CAH3116724.1"/>
    </source>
</evidence>
<evidence type="ECO:0000256" key="2">
    <source>
        <dbReference type="PROSITE-ProRule" id="PRU00117"/>
    </source>
</evidence>
<name>A0AAU9WK51_9CNID</name>
<reference evidence="5 6" key="1">
    <citation type="submission" date="2022-05" db="EMBL/GenBank/DDBJ databases">
        <authorList>
            <consortium name="Genoscope - CEA"/>
            <person name="William W."/>
        </authorList>
    </citation>
    <scope>NUCLEOTIDE SEQUENCE [LARGE SCALE GENOMIC DNA]</scope>
</reference>
<dbReference type="Proteomes" id="UP001159428">
    <property type="component" value="Unassembled WGS sequence"/>
</dbReference>
<evidence type="ECO:0000256" key="3">
    <source>
        <dbReference type="SAM" id="MobiDB-lite"/>
    </source>
</evidence>
<feature type="domain" description="K Homology" evidence="4">
    <location>
        <begin position="31"/>
        <end position="96"/>
    </location>
</feature>
<comment type="caution">
    <text evidence="5">The sequence shown here is derived from an EMBL/GenBank/DDBJ whole genome shotgun (WGS) entry which is preliminary data.</text>
</comment>
<evidence type="ECO:0000259" key="4">
    <source>
        <dbReference type="SMART" id="SM00322"/>
    </source>
</evidence>
<proteinExistence type="predicted"/>
<organism evidence="5 6">
    <name type="scientific">Pocillopora meandrina</name>
    <dbReference type="NCBI Taxonomy" id="46732"/>
    <lineage>
        <taxon>Eukaryota</taxon>
        <taxon>Metazoa</taxon>
        <taxon>Cnidaria</taxon>
        <taxon>Anthozoa</taxon>
        <taxon>Hexacorallia</taxon>
        <taxon>Scleractinia</taxon>
        <taxon>Astrocoeniina</taxon>
        <taxon>Pocilloporidae</taxon>
        <taxon>Pocillopora</taxon>
    </lineage>
</organism>
<feature type="domain" description="K Homology" evidence="4">
    <location>
        <begin position="106"/>
        <end position="170"/>
    </location>
</feature>
<keyword evidence="2" id="KW-0694">RNA-binding</keyword>
<dbReference type="EMBL" id="CALNXJ010000015">
    <property type="protein sequence ID" value="CAH3116724.1"/>
    <property type="molecule type" value="Genomic_DNA"/>
</dbReference>
<evidence type="ECO:0000313" key="6">
    <source>
        <dbReference type="Proteomes" id="UP001159428"/>
    </source>
</evidence>
<dbReference type="SMART" id="SM00322">
    <property type="entry name" value="KH"/>
    <property type="match status" value="2"/>
</dbReference>
<keyword evidence="1" id="KW-0677">Repeat</keyword>
<dbReference type="InterPro" id="IPR036612">
    <property type="entry name" value="KH_dom_type_1_sf"/>
</dbReference>
<dbReference type="CDD" id="cd00105">
    <property type="entry name" value="KH-I"/>
    <property type="match status" value="1"/>
</dbReference>
<dbReference type="Gene3D" id="3.30.310.210">
    <property type="match status" value="1"/>
</dbReference>
<protein>
    <recommendedName>
        <fullName evidence="4">K Homology domain-containing protein</fullName>
    </recommendedName>
</protein>
<dbReference type="PROSITE" id="PS50084">
    <property type="entry name" value="KH_TYPE_1"/>
    <property type="match status" value="2"/>
</dbReference>
<dbReference type="Pfam" id="PF00013">
    <property type="entry name" value="KH_1"/>
    <property type="match status" value="2"/>
</dbReference>
<dbReference type="InterPro" id="IPR004088">
    <property type="entry name" value="KH_dom_type_1"/>
</dbReference>
<dbReference type="InterPro" id="IPR004087">
    <property type="entry name" value="KH_dom"/>
</dbReference>
<accession>A0AAU9WK51</accession>
<feature type="region of interest" description="Disordered" evidence="3">
    <location>
        <begin position="63"/>
        <end position="84"/>
    </location>
</feature>
<keyword evidence="6" id="KW-1185">Reference proteome</keyword>
<dbReference type="AlphaFoldDB" id="A0AAU9WK51"/>
<feature type="region of interest" description="Disordered" evidence="3">
    <location>
        <begin position="1"/>
        <end position="25"/>
    </location>
</feature>
<evidence type="ECO:0000256" key="1">
    <source>
        <dbReference type="ARBA" id="ARBA00022737"/>
    </source>
</evidence>
<dbReference type="PANTHER" id="PTHR10288">
    <property type="entry name" value="KH DOMAIN CONTAINING RNA BINDING PROTEIN"/>
    <property type="match status" value="1"/>
</dbReference>
<sequence length="560" mass="63820">MECSGYAQRRSDARKKRCGATNDNRRGRITGETCDFVAVPKDLMGFVIGKKGSSIKLIETESGSRITSGSDQGGFSVSGNEEQRARAKQLIHQKMEEAQTKSGRKGYPRQLVKIPSEFEMHVKGKGGDNLRNICTVTGAQVFPRGNKLFELKGTEKEVKHAELLMKGRVVSARIKTDKICCYVDDRNLPKDCELKLVPLEDEDRMVLPGSHSQYRLKPSEEYELSRGACSRGKAVPSYQNDLIANALECLNKIKRGIESNKFHEADMWCHVGTVIIREPDEADVGETWDIQEAVDKLKKRDWRLAFKEGVLISKHLLQETFGSPKTDEDYTSRYDLTFITPQGRSLRCKVWVANQDVQAKLEEIPIPFSDIKHVVEELRFDDELTRSRCRGWLVLPSKKYLQADIIFPGCQVDCRLMIRPKTITAIELHNTGDEEVQAKVLADFLSRKLTFTVPDGLHVPKEELPAGFLFNHMRCSRRTLYEPREGFTLIISEESTWCSDVRGEQNRETTDLHLGREEWDRALSGKDWEPEMITSKLPEFLQFVYQVQDFLTTSNCNSRG</sequence>
<feature type="compositionally biased region" description="Polar residues" evidence="3">
    <location>
        <begin position="63"/>
        <end position="80"/>
    </location>
</feature>
<gene>
    <name evidence="5" type="ORF">PMEA_00006574</name>
</gene>
<dbReference type="SUPFAM" id="SSF54791">
    <property type="entry name" value="Eukaryotic type KH-domain (KH-domain type I)"/>
    <property type="match status" value="2"/>
</dbReference>
<dbReference type="GO" id="GO:0003723">
    <property type="term" value="F:RNA binding"/>
    <property type="evidence" value="ECO:0007669"/>
    <property type="project" value="UniProtKB-UniRule"/>
</dbReference>